<comment type="caution">
    <text evidence="1">The sequence shown here is derived from an EMBL/GenBank/DDBJ whole genome shotgun (WGS) entry which is preliminary data.</text>
</comment>
<accession>U2PQF8</accession>
<keyword evidence="2" id="KW-1185">Reference proteome</keyword>
<organism evidence="1 2">
    <name type="scientific">Eubacterium ramulus ATCC 29099</name>
    <dbReference type="NCBI Taxonomy" id="1256908"/>
    <lineage>
        <taxon>Bacteria</taxon>
        <taxon>Bacillati</taxon>
        <taxon>Bacillota</taxon>
        <taxon>Clostridia</taxon>
        <taxon>Eubacteriales</taxon>
        <taxon>Eubacteriaceae</taxon>
        <taxon>Eubacterium</taxon>
    </lineage>
</organism>
<dbReference type="eggNOG" id="ENOG502ZC29">
    <property type="taxonomic scope" value="Bacteria"/>
</dbReference>
<dbReference type="HOGENOM" id="CLU_1473079_0_0_9"/>
<dbReference type="AlphaFoldDB" id="U2PQF8"/>
<evidence type="ECO:0000313" key="1">
    <source>
        <dbReference type="EMBL" id="ERK45984.1"/>
    </source>
</evidence>
<dbReference type="PATRIC" id="fig|1256908.3.peg.1769"/>
<dbReference type="Proteomes" id="UP000016608">
    <property type="component" value="Unassembled WGS sequence"/>
</dbReference>
<gene>
    <name evidence="1" type="ORF">HMPREF0373_01912</name>
</gene>
<evidence type="ECO:0000313" key="2">
    <source>
        <dbReference type="Proteomes" id="UP000016608"/>
    </source>
</evidence>
<protein>
    <submittedName>
        <fullName evidence="1">Uncharacterized protein</fullName>
    </submittedName>
</protein>
<name>U2PQF8_EUBRA</name>
<sequence length="183" mass="20929">MEKCALVHFCCVSISDFTTFVNHVRIKRKLEFVEGKEKSMSAEIWSGIYPNMKNKDTVNLGKGNKAMDAWNMHLSEIRHCPENLSSEFLWQVLCELEQTYFCTVKGIPFTYIIKGHEMFVNRKEKSITQATILLSARRVLEKQAEGVVVSGPKKIGTFGASYLYPVFCQIGLITEKMNESEEM</sequence>
<proteinExistence type="predicted"/>
<reference evidence="1 2" key="1">
    <citation type="submission" date="2013-06" db="EMBL/GenBank/DDBJ databases">
        <authorList>
            <person name="Weinstock G."/>
            <person name="Sodergren E."/>
            <person name="Lobos E.A."/>
            <person name="Fulton L."/>
            <person name="Fulton R."/>
            <person name="Courtney L."/>
            <person name="Fronick C."/>
            <person name="O'Laughlin M."/>
            <person name="Godfrey J."/>
            <person name="Wilson R.M."/>
            <person name="Miner T."/>
            <person name="Farmer C."/>
            <person name="Delehaunty K."/>
            <person name="Cordes M."/>
            <person name="Minx P."/>
            <person name="Tomlinson C."/>
            <person name="Chen J."/>
            <person name="Wollam A."/>
            <person name="Pepin K.H."/>
            <person name="Bhonagiri V."/>
            <person name="Zhang X."/>
            <person name="Warren W."/>
            <person name="Mitreva M."/>
            <person name="Mardis E.R."/>
            <person name="Wilson R.K."/>
        </authorList>
    </citation>
    <scope>NUCLEOTIDE SEQUENCE [LARGE SCALE GENOMIC DNA]</scope>
    <source>
        <strain evidence="1 2">ATCC 29099</strain>
    </source>
</reference>
<dbReference type="EMBL" id="AWVJ01000117">
    <property type="protein sequence ID" value="ERK45984.1"/>
    <property type="molecule type" value="Genomic_DNA"/>
</dbReference>